<dbReference type="GO" id="GO:0010027">
    <property type="term" value="P:thylakoid membrane organization"/>
    <property type="evidence" value="ECO:0007669"/>
    <property type="project" value="InterPro"/>
</dbReference>
<dbReference type="EMBL" id="DS989853">
    <property type="protein sequence ID" value="EDX74347.1"/>
    <property type="molecule type" value="Genomic_DNA"/>
</dbReference>
<sequence length="120" mass="13508">MSVKKTQTIFPMSNPVIHAFFVGRSLAQTLGDRVEDSLTNALSELGKFDAEQREHLQQFTEQVMERAQQEMEIAMGDRSSSTTVSTGSQSVDLQATIDELRAEIARLRTELQLYRNQSVT</sequence>
<dbReference type="HOGENOM" id="CLU_172624_0_0_3"/>
<organism evidence="2 3">
    <name type="scientific">Coleofasciculus chthonoplastes PCC 7420</name>
    <dbReference type="NCBI Taxonomy" id="118168"/>
    <lineage>
        <taxon>Bacteria</taxon>
        <taxon>Bacillati</taxon>
        <taxon>Cyanobacteriota</taxon>
        <taxon>Cyanophyceae</taxon>
        <taxon>Coleofasciculales</taxon>
        <taxon>Coleofasciculaceae</taxon>
        <taxon>Coleofasciculus</taxon>
    </lineage>
</organism>
<reference evidence="2 3" key="1">
    <citation type="submission" date="2008-07" db="EMBL/GenBank/DDBJ databases">
        <authorList>
            <person name="Tandeau de Marsac N."/>
            <person name="Ferriera S."/>
            <person name="Johnson J."/>
            <person name="Kravitz S."/>
            <person name="Beeson K."/>
            <person name="Sutton G."/>
            <person name="Rogers Y.-H."/>
            <person name="Friedman R."/>
            <person name="Frazier M."/>
            <person name="Venter J.C."/>
        </authorList>
    </citation>
    <scope>NUCLEOTIDE SEQUENCE [LARGE SCALE GENOMIC DNA]</scope>
    <source>
        <strain evidence="2 3">PCC 7420</strain>
    </source>
</reference>
<dbReference type="Pfam" id="PF20711">
    <property type="entry name" value="DUF6825"/>
    <property type="match status" value="1"/>
</dbReference>
<dbReference type="Proteomes" id="UP000003835">
    <property type="component" value="Unassembled WGS sequence"/>
</dbReference>
<dbReference type="InterPro" id="IPR040003">
    <property type="entry name" value="PG18-like"/>
</dbReference>
<gene>
    <name evidence="2" type="ORF">MC7420_3871</name>
</gene>
<keyword evidence="3" id="KW-1185">Reference proteome</keyword>
<protein>
    <recommendedName>
        <fullName evidence="4">Thylakoid lumen protein</fullName>
    </recommendedName>
</protein>
<proteinExistence type="predicted"/>
<dbReference type="STRING" id="118168.MC7420_3871"/>
<dbReference type="eggNOG" id="COG3937">
    <property type="taxonomic scope" value="Bacteria"/>
</dbReference>
<name>B4VUI5_9CYAN</name>
<accession>B4VUI5</accession>
<evidence type="ECO:0000256" key="1">
    <source>
        <dbReference type="SAM" id="Coils"/>
    </source>
</evidence>
<dbReference type="PANTHER" id="PTHR35745:SF1">
    <property type="entry name" value="OS04G0513000 PROTEIN"/>
    <property type="match status" value="1"/>
</dbReference>
<dbReference type="AlphaFoldDB" id="B4VUI5"/>
<keyword evidence="1" id="KW-0175">Coiled coil</keyword>
<evidence type="ECO:0000313" key="2">
    <source>
        <dbReference type="EMBL" id="EDX74347.1"/>
    </source>
</evidence>
<evidence type="ECO:0008006" key="4">
    <source>
        <dbReference type="Google" id="ProtNLM"/>
    </source>
</evidence>
<evidence type="ECO:0000313" key="3">
    <source>
        <dbReference type="Proteomes" id="UP000003835"/>
    </source>
</evidence>
<dbReference type="PANTHER" id="PTHR35745">
    <property type="entry name" value="BNACNNG14650D PROTEIN"/>
    <property type="match status" value="1"/>
</dbReference>
<feature type="coiled-coil region" evidence="1">
    <location>
        <begin position="90"/>
        <end position="117"/>
    </location>
</feature>